<organism evidence="13 14">
    <name type="scientific">Periophthalmus magnuspinnatus</name>
    <dbReference type="NCBI Taxonomy" id="409849"/>
    <lineage>
        <taxon>Eukaryota</taxon>
        <taxon>Metazoa</taxon>
        <taxon>Chordata</taxon>
        <taxon>Craniata</taxon>
        <taxon>Vertebrata</taxon>
        <taxon>Euteleostomi</taxon>
        <taxon>Actinopterygii</taxon>
        <taxon>Neopterygii</taxon>
        <taxon>Teleostei</taxon>
        <taxon>Neoteleostei</taxon>
        <taxon>Acanthomorphata</taxon>
        <taxon>Gobiaria</taxon>
        <taxon>Gobiiformes</taxon>
        <taxon>Gobioidei</taxon>
        <taxon>Gobiidae</taxon>
        <taxon>Oxudercinae</taxon>
        <taxon>Periophthalmus</taxon>
    </lineage>
</organism>
<dbReference type="Ensembl" id="ENSPMGT00000028842.1">
    <property type="protein sequence ID" value="ENSPMGP00000027072.1"/>
    <property type="gene ID" value="ENSPMGG00000021860.1"/>
</dbReference>
<evidence type="ECO:0000256" key="8">
    <source>
        <dbReference type="ARBA" id="ARBA00023170"/>
    </source>
</evidence>
<proteinExistence type="predicted"/>
<keyword evidence="2" id="KW-1003">Cell membrane</keyword>
<evidence type="ECO:0000313" key="13">
    <source>
        <dbReference type="Ensembl" id="ENSPMGP00000027072.1"/>
    </source>
</evidence>
<feature type="domain" description="CD80-like immunoglobulin C2-set" evidence="12">
    <location>
        <begin position="115"/>
        <end position="180"/>
    </location>
</feature>
<dbReference type="GO" id="GO:0007166">
    <property type="term" value="P:cell surface receptor signaling pathway"/>
    <property type="evidence" value="ECO:0007669"/>
    <property type="project" value="TreeGrafter"/>
</dbReference>
<comment type="subcellular location">
    <subcellularLocation>
        <location evidence="1">Cell membrane</location>
        <topology evidence="1">Single-pass type I membrane protein</topology>
    </subcellularLocation>
</comment>
<keyword evidence="8" id="KW-0675">Receptor</keyword>
<evidence type="ECO:0000256" key="3">
    <source>
        <dbReference type="ARBA" id="ARBA00022692"/>
    </source>
</evidence>
<reference evidence="13" key="1">
    <citation type="submission" date="2025-08" db="UniProtKB">
        <authorList>
            <consortium name="Ensembl"/>
        </authorList>
    </citation>
    <scope>IDENTIFICATION</scope>
</reference>
<dbReference type="GO" id="GO:0009897">
    <property type="term" value="C:external side of plasma membrane"/>
    <property type="evidence" value="ECO:0007669"/>
    <property type="project" value="TreeGrafter"/>
</dbReference>
<dbReference type="InterPro" id="IPR013162">
    <property type="entry name" value="CD80_C2-set"/>
</dbReference>
<evidence type="ECO:0000256" key="2">
    <source>
        <dbReference type="ARBA" id="ARBA00022475"/>
    </source>
</evidence>
<reference evidence="13" key="2">
    <citation type="submission" date="2025-09" db="UniProtKB">
        <authorList>
            <consortium name="Ensembl"/>
        </authorList>
    </citation>
    <scope>IDENTIFICATION</scope>
</reference>
<keyword evidence="3 11" id="KW-0812">Transmembrane</keyword>
<dbReference type="InterPro" id="IPR013783">
    <property type="entry name" value="Ig-like_fold"/>
</dbReference>
<evidence type="ECO:0000313" key="14">
    <source>
        <dbReference type="Proteomes" id="UP000261520"/>
    </source>
</evidence>
<dbReference type="AlphaFoldDB" id="A0A3B4BBE1"/>
<sequence length="254" mass="28835">FCLLGHVGGEVVFQCFKPHEKYKLLYLQRGEDFVNGYYESKSMSLYKPWPNSRVNKTQNAISLSTLNVSHAGQYTCYCESTKGLQNQTEIELIITANYSKPSIHHNCTDKKDQCLVWCSSHGGYPKNKIIWNVTTLEGPPIAMMWRNDSFKEDNNTQLFNISSMASFNCSTGKQNISCSVDGVSSVLSPLFFHIHILTCSICVAGNISSITSNIQYLTFCNMWLLIVVLCTCLWIFYSQLQQCVQMYRAPHVIN</sequence>
<dbReference type="InterPro" id="IPR036179">
    <property type="entry name" value="Ig-like_dom_sf"/>
</dbReference>
<feature type="transmembrane region" description="Helical" evidence="11">
    <location>
        <begin position="216"/>
        <end position="237"/>
    </location>
</feature>
<keyword evidence="9" id="KW-0325">Glycoprotein</keyword>
<keyword evidence="7" id="KW-1015">Disulfide bond</keyword>
<protein>
    <recommendedName>
        <fullName evidence="12">CD80-like immunoglobulin C2-set domain-containing protein</fullName>
    </recommendedName>
</protein>
<dbReference type="GO" id="GO:0042130">
    <property type="term" value="P:negative regulation of T cell proliferation"/>
    <property type="evidence" value="ECO:0007669"/>
    <property type="project" value="TreeGrafter"/>
</dbReference>
<evidence type="ECO:0000256" key="10">
    <source>
        <dbReference type="ARBA" id="ARBA00023319"/>
    </source>
</evidence>
<evidence type="ECO:0000256" key="7">
    <source>
        <dbReference type="ARBA" id="ARBA00023157"/>
    </source>
</evidence>
<evidence type="ECO:0000259" key="12">
    <source>
        <dbReference type="Pfam" id="PF08205"/>
    </source>
</evidence>
<dbReference type="GO" id="GO:0006955">
    <property type="term" value="P:immune response"/>
    <property type="evidence" value="ECO:0007669"/>
    <property type="project" value="TreeGrafter"/>
</dbReference>
<accession>A0A3B4BBE1</accession>
<dbReference type="Proteomes" id="UP000261520">
    <property type="component" value="Unplaced"/>
</dbReference>
<keyword evidence="4" id="KW-0732">Signal</keyword>
<keyword evidence="10" id="KW-0393">Immunoglobulin domain</keyword>
<evidence type="ECO:0000256" key="6">
    <source>
        <dbReference type="ARBA" id="ARBA00023136"/>
    </source>
</evidence>
<dbReference type="Pfam" id="PF08205">
    <property type="entry name" value="C2-set_2"/>
    <property type="match status" value="1"/>
</dbReference>
<dbReference type="GO" id="GO:0071222">
    <property type="term" value="P:cellular response to lipopolysaccharide"/>
    <property type="evidence" value="ECO:0007669"/>
    <property type="project" value="TreeGrafter"/>
</dbReference>
<dbReference type="PANTHER" id="PTHR25466">
    <property type="entry name" value="T-LYMPHOCYTE ACTIVATION ANTIGEN"/>
    <property type="match status" value="1"/>
</dbReference>
<keyword evidence="5 11" id="KW-1133">Transmembrane helix</keyword>
<keyword evidence="14" id="KW-1185">Reference proteome</keyword>
<evidence type="ECO:0000256" key="9">
    <source>
        <dbReference type="ARBA" id="ARBA00023180"/>
    </source>
</evidence>
<dbReference type="Gene3D" id="2.60.40.10">
    <property type="entry name" value="Immunoglobulins"/>
    <property type="match status" value="2"/>
</dbReference>
<dbReference type="InterPro" id="IPR051713">
    <property type="entry name" value="T-cell_Activation_Regulation"/>
</dbReference>
<dbReference type="GO" id="GO:0031295">
    <property type="term" value="P:T cell costimulation"/>
    <property type="evidence" value="ECO:0007669"/>
    <property type="project" value="TreeGrafter"/>
</dbReference>
<name>A0A3B4BBE1_9GOBI</name>
<dbReference type="PANTHER" id="PTHR25466:SF2">
    <property type="entry name" value="T-LYMPHOCYTE ACTIVATION ANTIGEN CD86"/>
    <property type="match status" value="1"/>
</dbReference>
<evidence type="ECO:0000256" key="11">
    <source>
        <dbReference type="SAM" id="Phobius"/>
    </source>
</evidence>
<dbReference type="SUPFAM" id="SSF48726">
    <property type="entry name" value="Immunoglobulin"/>
    <property type="match status" value="1"/>
</dbReference>
<keyword evidence="6 11" id="KW-0472">Membrane</keyword>
<dbReference type="GO" id="GO:0042102">
    <property type="term" value="P:positive regulation of T cell proliferation"/>
    <property type="evidence" value="ECO:0007669"/>
    <property type="project" value="TreeGrafter"/>
</dbReference>
<evidence type="ECO:0000256" key="5">
    <source>
        <dbReference type="ARBA" id="ARBA00022989"/>
    </source>
</evidence>
<evidence type="ECO:0000256" key="1">
    <source>
        <dbReference type="ARBA" id="ARBA00004251"/>
    </source>
</evidence>
<evidence type="ECO:0000256" key="4">
    <source>
        <dbReference type="ARBA" id="ARBA00022729"/>
    </source>
</evidence>